<dbReference type="CDD" id="cd00082">
    <property type="entry name" value="HisKA"/>
    <property type="match status" value="1"/>
</dbReference>
<evidence type="ECO:0000256" key="4">
    <source>
        <dbReference type="ARBA" id="ARBA00022679"/>
    </source>
</evidence>
<accession>A0A936YZG3</accession>
<evidence type="ECO:0000256" key="5">
    <source>
        <dbReference type="ARBA" id="ARBA00022741"/>
    </source>
</evidence>
<dbReference type="EC" id="2.7.13.3" evidence="2"/>
<dbReference type="InterPro" id="IPR003594">
    <property type="entry name" value="HATPase_dom"/>
</dbReference>
<dbReference type="AlphaFoldDB" id="A0A936YZG3"/>
<dbReference type="SUPFAM" id="SSF47384">
    <property type="entry name" value="Homodimeric domain of signal transducing histidine kinase"/>
    <property type="match status" value="1"/>
</dbReference>
<evidence type="ECO:0000256" key="1">
    <source>
        <dbReference type="ARBA" id="ARBA00000085"/>
    </source>
</evidence>
<name>A0A936YZG3_9BURK</name>
<evidence type="ECO:0000259" key="10">
    <source>
        <dbReference type="PROSITE" id="PS50109"/>
    </source>
</evidence>
<feature type="transmembrane region" description="Helical" evidence="9">
    <location>
        <begin position="191"/>
        <end position="215"/>
    </location>
</feature>
<protein>
    <recommendedName>
        <fullName evidence="2">histidine kinase</fullName>
        <ecNumber evidence="2">2.7.13.3</ecNumber>
    </recommendedName>
</protein>
<feature type="domain" description="Histidine kinase" evidence="10">
    <location>
        <begin position="248"/>
        <end position="455"/>
    </location>
</feature>
<keyword evidence="7" id="KW-0067">ATP-binding</keyword>
<dbReference type="Pfam" id="PF02518">
    <property type="entry name" value="HATPase_c"/>
    <property type="match status" value="1"/>
</dbReference>
<keyword evidence="4" id="KW-0808">Transferase</keyword>
<dbReference type="GO" id="GO:0000156">
    <property type="term" value="F:phosphorelay response regulator activity"/>
    <property type="evidence" value="ECO:0007669"/>
    <property type="project" value="TreeGrafter"/>
</dbReference>
<evidence type="ECO:0000256" key="9">
    <source>
        <dbReference type="SAM" id="Phobius"/>
    </source>
</evidence>
<dbReference type="SMART" id="SM00387">
    <property type="entry name" value="HATPase_c"/>
    <property type="match status" value="1"/>
</dbReference>
<keyword evidence="3" id="KW-0597">Phosphoprotein</keyword>
<gene>
    <name evidence="11" type="ORF">JJ685_06170</name>
</gene>
<dbReference type="GO" id="GO:0000155">
    <property type="term" value="F:phosphorelay sensor kinase activity"/>
    <property type="evidence" value="ECO:0007669"/>
    <property type="project" value="InterPro"/>
</dbReference>
<sequence>MLSATAPFAAGFSLRKRFAVTSLLVIVGIALGLGWLLSDMLTERMLRREGEVSMEFIRNLLVTDHSAAFLNHPQDKELRDRFMGSMEHLETMTEPVRANAFSADGTVVWSTDKALMGRRDADNPELQEALHGDLVVHSGTLGSSHEKLEHEGLSQQTHYYVESYIPILAGDKSTKVIGVLELYKIPVQLSAAIHAAVLQLWVACAGSAVVLFLALNGVVGRADRVMREQQARLSESQALASAVELAGAVAHNLRNPLASIRTAAEMMDGSPAHQAEQQEHRDDIIASVDRANRWITELVRVSHATQLPLAPVPPTPMWHDCLEELQPEMNRQRVVWHLQEGDAPDVVAHAPMLRQILLSVLANAIEAMPRGGPLAISWQEQEGQLHMTVDDSGSGIREEVRQALFRPFFSTKSGGLGIGLALARRTLAQWQGTIDLFSRPNGAGTRVVITLPVAGEEGKD</sequence>
<evidence type="ECO:0000256" key="2">
    <source>
        <dbReference type="ARBA" id="ARBA00012438"/>
    </source>
</evidence>
<dbReference type="InterPro" id="IPR036890">
    <property type="entry name" value="HATPase_C_sf"/>
</dbReference>
<dbReference type="InterPro" id="IPR036097">
    <property type="entry name" value="HisK_dim/P_sf"/>
</dbReference>
<dbReference type="GO" id="GO:0007234">
    <property type="term" value="P:osmosensory signaling via phosphorelay pathway"/>
    <property type="evidence" value="ECO:0007669"/>
    <property type="project" value="TreeGrafter"/>
</dbReference>
<dbReference type="GO" id="GO:0005524">
    <property type="term" value="F:ATP binding"/>
    <property type="evidence" value="ECO:0007669"/>
    <property type="project" value="UniProtKB-KW"/>
</dbReference>
<feature type="transmembrane region" description="Helical" evidence="9">
    <location>
        <begin position="18"/>
        <end position="38"/>
    </location>
</feature>
<dbReference type="PANTHER" id="PTHR42878:SF7">
    <property type="entry name" value="SENSOR HISTIDINE KINASE GLRK"/>
    <property type="match status" value="1"/>
</dbReference>
<evidence type="ECO:0000256" key="6">
    <source>
        <dbReference type="ARBA" id="ARBA00022777"/>
    </source>
</evidence>
<keyword evidence="9" id="KW-0472">Membrane</keyword>
<keyword evidence="9" id="KW-0812">Transmembrane</keyword>
<dbReference type="InterPro" id="IPR003661">
    <property type="entry name" value="HisK_dim/P_dom"/>
</dbReference>
<dbReference type="GO" id="GO:0030295">
    <property type="term" value="F:protein kinase activator activity"/>
    <property type="evidence" value="ECO:0007669"/>
    <property type="project" value="TreeGrafter"/>
</dbReference>
<organism evidence="11 12">
    <name type="scientific">Ramlibacter monticola</name>
    <dbReference type="NCBI Taxonomy" id="1926872"/>
    <lineage>
        <taxon>Bacteria</taxon>
        <taxon>Pseudomonadati</taxon>
        <taxon>Pseudomonadota</taxon>
        <taxon>Betaproteobacteria</taxon>
        <taxon>Burkholderiales</taxon>
        <taxon>Comamonadaceae</taxon>
        <taxon>Ramlibacter</taxon>
    </lineage>
</organism>
<dbReference type="RefSeq" id="WP_201673309.1">
    <property type="nucleotide sequence ID" value="NZ_JAEQNE010000001.1"/>
</dbReference>
<dbReference type="Pfam" id="PF00512">
    <property type="entry name" value="HisKA"/>
    <property type="match status" value="1"/>
</dbReference>
<evidence type="ECO:0000313" key="11">
    <source>
        <dbReference type="EMBL" id="MBL0390727.1"/>
    </source>
</evidence>
<keyword evidence="5" id="KW-0547">Nucleotide-binding</keyword>
<dbReference type="Gene3D" id="1.10.287.130">
    <property type="match status" value="1"/>
</dbReference>
<keyword evidence="12" id="KW-1185">Reference proteome</keyword>
<keyword evidence="6" id="KW-0418">Kinase</keyword>
<dbReference type="Gene3D" id="3.30.565.10">
    <property type="entry name" value="Histidine kinase-like ATPase, C-terminal domain"/>
    <property type="match status" value="1"/>
</dbReference>
<comment type="caution">
    <text evidence="11">The sequence shown here is derived from an EMBL/GenBank/DDBJ whole genome shotgun (WGS) entry which is preliminary data.</text>
</comment>
<dbReference type="SUPFAM" id="SSF55874">
    <property type="entry name" value="ATPase domain of HSP90 chaperone/DNA topoisomerase II/histidine kinase"/>
    <property type="match status" value="1"/>
</dbReference>
<dbReference type="InterPro" id="IPR005467">
    <property type="entry name" value="His_kinase_dom"/>
</dbReference>
<evidence type="ECO:0000256" key="8">
    <source>
        <dbReference type="ARBA" id="ARBA00023012"/>
    </source>
</evidence>
<dbReference type="PROSITE" id="PS50109">
    <property type="entry name" value="HIS_KIN"/>
    <property type="match status" value="1"/>
</dbReference>
<dbReference type="EMBL" id="JAEQNE010000001">
    <property type="protein sequence ID" value="MBL0390727.1"/>
    <property type="molecule type" value="Genomic_DNA"/>
</dbReference>
<dbReference type="PANTHER" id="PTHR42878">
    <property type="entry name" value="TWO-COMPONENT HISTIDINE KINASE"/>
    <property type="match status" value="1"/>
</dbReference>
<evidence type="ECO:0000313" key="12">
    <source>
        <dbReference type="Proteomes" id="UP000599109"/>
    </source>
</evidence>
<dbReference type="PRINTS" id="PR00344">
    <property type="entry name" value="BCTRLSENSOR"/>
</dbReference>
<evidence type="ECO:0000256" key="3">
    <source>
        <dbReference type="ARBA" id="ARBA00022553"/>
    </source>
</evidence>
<dbReference type="SMART" id="SM00388">
    <property type="entry name" value="HisKA"/>
    <property type="match status" value="1"/>
</dbReference>
<keyword evidence="8" id="KW-0902">Two-component regulatory system</keyword>
<dbReference type="InterPro" id="IPR004358">
    <property type="entry name" value="Sig_transdc_His_kin-like_C"/>
</dbReference>
<keyword evidence="9" id="KW-1133">Transmembrane helix</keyword>
<comment type="catalytic activity">
    <reaction evidence="1">
        <text>ATP + protein L-histidine = ADP + protein N-phospho-L-histidine.</text>
        <dbReference type="EC" id="2.7.13.3"/>
    </reaction>
</comment>
<evidence type="ECO:0000256" key="7">
    <source>
        <dbReference type="ARBA" id="ARBA00022840"/>
    </source>
</evidence>
<dbReference type="Proteomes" id="UP000599109">
    <property type="component" value="Unassembled WGS sequence"/>
</dbReference>
<reference evidence="11 12" key="1">
    <citation type="journal article" date="2017" name="Int. J. Syst. Evol. Microbiol.">
        <title>Ramlibacter monticola sp. nov., isolated from forest soil.</title>
        <authorList>
            <person name="Chaudhary D.K."/>
            <person name="Kim J."/>
        </authorList>
    </citation>
    <scope>NUCLEOTIDE SEQUENCE [LARGE SCALE GENOMIC DNA]</scope>
    <source>
        <strain evidence="11 12">KACC 19175</strain>
    </source>
</reference>
<proteinExistence type="predicted"/>
<dbReference type="InterPro" id="IPR050351">
    <property type="entry name" value="BphY/WalK/GraS-like"/>
</dbReference>